<keyword evidence="3 8" id="KW-0547">Nucleotide-binding</keyword>
<evidence type="ECO:0000259" key="9">
    <source>
        <dbReference type="Pfam" id="PF00294"/>
    </source>
</evidence>
<organism evidence="10 11">
    <name type="scientific">Lichenicoccus roseus</name>
    <dbReference type="NCBI Taxonomy" id="2683649"/>
    <lineage>
        <taxon>Bacteria</taxon>
        <taxon>Pseudomonadati</taxon>
        <taxon>Pseudomonadota</taxon>
        <taxon>Alphaproteobacteria</taxon>
        <taxon>Acetobacterales</taxon>
        <taxon>Acetobacteraceae</taxon>
        <taxon>Lichenicoccus</taxon>
    </lineage>
</organism>
<dbReference type="NCBIfam" id="TIGR03168">
    <property type="entry name" value="1-PFK"/>
    <property type="match status" value="1"/>
</dbReference>
<reference evidence="10 11" key="1">
    <citation type="submission" date="2019-05" db="EMBL/GenBank/DDBJ databases">
        <authorList>
            <person name="Pankratov T."/>
            <person name="Grouzdev D."/>
        </authorList>
    </citation>
    <scope>NUCLEOTIDE SEQUENCE [LARGE SCALE GENOMIC DNA]</scope>
    <source>
        <strain evidence="10 11">KEBCLARHB70R</strain>
    </source>
</reference>
<comment type="similarity">
    <text evidence="1 7 8">Belongs to the carbohydrate kinase PfkB family.</text>
</comment>
<dbReference type="InterPro" id="IPR029056">
    <property type="entry name" value="Ribokinase-like"/>
</dbReference>
<proteinExistence type="inferred from homology"/>
<evidence type="ECO:0000256" key="3">
    <source>
        <dbReference type="ARBA" id="ARBA00022741"/>
    </source>
</evidence>
<keyword evidence="5 8" id="KW-0067">ATP-binding</keyword>
<gene>
    <name evidence="10" type="primary">pfkB</name>
    <name evidence="10" type="ORF">FE263_11035</name>
</gene>
<dbReference type="GO" id="GO:0005524">
    <property type="term" value="F:ATP binding"/>
    <property type="evidence" value="ECO:0007669"/>
    <property type="project" value="UniProtKB-UniRule"/>
</dbReference>
<dbReference type="InterPro" id="IPR017583">
    <property type="entry name" value="Tagatose/fructose_Pkinase"/>
</dbReference>
<evidence type="ECO:0000256" key="4">
    <source>
        <dbReference type="ARBA" id="ARBA00022777"/>
    </source>
</evidence>
<dbReference type="GO" id="GO:0008662">
    <property type="term" value="F:1-phosphofructokinase activity"/>
    <property type="evidence" value="ECO:0007669"/>
    <property type="project" value="UniProtKB-UniRule"/>
</dbReference>
<dbReference type="PANTHER" id="PTHR46566:SF5">
    <property type="entry name" value="1-PHOSPHOFRUCTOKINASE"/>
    <property type="match status" value="1"/>
</dbReference>
<accession>A0A5R9J7T4</accession>
<dbReference type="GO" id="GO:0016052">
    <property type="term" value="P:carbohydrate catabolic process"/>
    <property type="evidence" value="ECO:0007669"/>
    <property type="project" value="UniProtKB-ARBA"/>
</dbReference>
<dbReference type="InterPro" id="IPR002173">
    <property type="entry name" value="Carboh/pur_kinase_PfkB_CS"/>
</dbReference>
<protein>
    <recommendedName>
        <fullName evidence="7">Phosphofructokinase</fullName>
    </recommendedName>
</protein>
<evidence type="ECO:0000256" key="1">
    <source>
        <dbReference type="ARBA" id="ARBA00010688"/>
    </source>
</evidence>
<evidence type="ECO:0000256" key="8">
    <source>
        <dbReference type="RuleBase" id="RU369061"/>
    </source>
</evidence>
<dbReference type="Gene3D" id="3.40.1190.20">
    <property type="match status" value="1"/>
</dbReference>
<evidence type="ECO:0000313" key="11">
    <source>
        <dbReference type="Proteomes" id="UP000305654"/>
    </source>
</evidence>
<dbReference type="PIRSF" id="PIRSF000535">
    <property type="entry name" value="1PFK/6PFK/LacC"/>
    <property type="match status" value="1"/>
</dbReference>
<dbReference type="InterPro" id="IPR022463">
    <property type="entry name" value="1-PFruKinase"/>
</dbReference>
<evidence type="ECO:0000256" key="5">
    <source>
        <dbReference type="ARBA" id="ARBA00022840"/>
    </source>
</evidence>
<dbReference type="OrthoDB" id="9801219at2"/>
<dbReference type="GO" id="GO:0044281">
    <property type="term" value="P:small molecule metabolic process"/>
    <property type="evidence" value="ECO:0007669"/>
    <property type="project" value="UniProtKB-ARBA"/>
</dbReference>
<sequence>MTAPPFLTVTLNPAIDQTVHLTELVPGTVHRATQAEQQAGGKGVNVAGYLSDWRHASEPPIVATGFLGQINAPTFQSFFDSKQIIDRFVRLPGHTRRNIKLVDETSGDTTDINLPGLAPDADRLDELRGVLDTEAQPGAIVVLSGSLPPSLPVCTYRDLVGRLRSRGARVLLDTSGLPFREALAAPAEALPWAIKPNQEELEELLGHRFANLDEMVQAAMMLCRRGIGLVIVSRGAEGALFVSERHALLGQPPLLKVSSTVGAGDALVAGVVTACRENAEPEIVARMGLAFAAATLAHRNQSLPDRAAVLSRMDSMHVERLRALDMTA</sequence>
<feature type="domain" description="Carbohydrate kinase PfkB" evidence="9">
    <location>
        <begin position="10"/>
        <end position="302"/>
    </location>
</feature>
<dbReference type="Pfam" id="PF00294">
    <property type="entry name" value="PfkB"/>
    <property type="match status" value="1"/>
</dbReference>
<evidence type="ECO:0000256" key="2">
    <source>
        <dbReference type="ARBA" id="ARBA00022679"/>
    </source>
</evidence>
<dbReference type="GO" id="GO:0005829">
    <property type="term" value="C:cytosol"/>
    <property type="evidence" value="ECO:0007669"/>
    <property type="project" value="TreeGrafter"/>
</dbReference>
<dbReference type="SUPFAM" id="SSF53613">
    <property type="entry name" value="Ribokinase-like"/>
    <property type="match status" value="1"/>
</dbReference>
<comment type="caution">
    <text evidence="10">The sequence shown here is derived from an EMBL/GenBank/DDBJ whole genome shotgun (WGS) entry which is preliminary data.</text>
</comment>
<dbReference type="AlphaFoldDB" id="A0A5R9J7T4"/>
<dbReference type="RefSeq" id="WP_138326039.1">
    <property type="nucleotide sequence ID" value="NZ_VCDI01000003.1"/>
</dbReference>
<comment type="function">
    <text evidence="8">Catalyzes the ATP-dependent phosphorylation of fructose-l-phosphate to fructose-l,6-bisphosphate.</text>
</comment>
<dbReference type="CDD" id="cd01164">
    <property type="entry name" value="FruK_PfkB_like"/>
    <property type="match status" value="1"/>
</dbReference>
<comment type="catalytic activity">
    <reaction evidence="6 8">
        <text>beta-D-fructose 1-phosphate + ATP = beta-D-fructose 1,6-bisphosphate + ADP + H(+)</text>
        <dbReference type="Rhea" id="RHEA:14213"/>
        <dbReference type="ChEBI" id="CHEBI:15378"/>
        <dbReference type="ChEBI" id="CHEBI:30616"/>
        <dbReference type="ChEBI" id="CHEBI:32966"/>
        <dbReference type="ChEBI" id="CHEBI:138881"/>
        <dbReference type="ChEBI" id="CHEBI:456216"/>
        <dbReference type="EC" id="2.7.1.56"/>
    </reaction>
</comment>
<dbReference type="FunFam" id="3.40.1190.20:FF:000001">
    <property type="entry name" value="Phosphofructokinase"/>
    <property type="match status" value="1"/>
</dbReference>
<keyword evidence="11" id="KW-1185">Reference proteome</keyword>
<dbReference type="NCBIfam" id="TIGR03828">
    <property type="entry name" value="pfkB"/>
    <property type="match status" value="1"/>
</dbReference>
<evidence type="ECO:0000256" key="7">
    <source>
        <dbReference type="PIRNR" id="PIRNR000535"/>
    </source>
</evidence>
<dbReference type="PROSITE" id="PS00584">
    <property type="entry name" value="PFKB_KINASES_2"/>
    <property type="match status" value="1"/>
</dbReference>
<dbReference type="PANTHER" id="PTHR46566">
    <property type="entry name" value="1-PHOSPHOFRUCTOKINASE-RELATED"/>
    <property type="match status" value="1"/>
</dbReference>
<name>A0A5R9J7T4_9PROT</name>
<dbReference type="Proteomes" id="UP000305654">
    <property type="component" value="Unassembled WGS sequence"/>
</dbReference>
<dbReference type="EMBL" id="VCDI01000003">
    <property type="protein sequence ID" value="TLU72577.1"/>
    <property type="molecule type" value="Genomic_DNA"/>
</dbReference>
<dbReference type="InterPro" id="IPR011611">
    <property type="entry name" value="PfkB_dom"/>
</dbReference>
<keyword evidence="2 7" id="KW-0808">Transferase</keyword>
<keyword evidence="4 8" id="KW-0418">Kinase</keyword>
<evidence type="ECO:0000256" key="6">
    <source>
        <dbReference type="ARBA" id="ARBA00047745"/>
    </source>
</evidence>
<evidence type="ECO:0000313" key="10">
    <source>
        <dbReference type="EMBL" id="TLU72577.1"/>
    </source>
</evidence>